<reference evidence="4" key="1">
    <citation type="submission" date="2021-07" db="EMBL/GenBank/DDBJ databases">
        <authorList>
            <person name="Catto M.A."/>
            <person name="Jacobson A."/>
            <person name="Kennedy G."/>
            <person name="Labadie P."/>
            <person name="Hunt B.G."/>
            <person name="Srinivasan R."/>
        </authorList>
    </citation>
    <scope>NUCLEOTIDE SEQUENCE</scope>
    <source>
        <strain evidence="4">PL_HMW_Pooled</strain>
        <tissue evidence="4">Head</tissue>
    </source>
</reference>
<keyword evidence="1" id="KW-0862">Zinc</keyword>
<organism evidence="4 5">
    <name type="scientific">Frankliniella fusca</name>
    <dbReference type="NCBI Taxonomy" id="407009"/>
    <lineage>
        <taxon>Eukaryota</taxon>
        <taxon>Metazoa</taxon>
        <taxon>Ecdysozoa</taxon>
        <taxon>Arthropoda</taxon>
        <taxon>Hexapoda</taxon>
        <taxon>Insecta</taxon>
        <taxon>Pterygota</taxon>
        <taxon>Neoptera</taxon>
        <taxon>Paraneoptera</taxon>
        <taxon>Thysanoptera</taxon>
        <taxon>Terebrantia</taxon>
        <taxon>Thripoidea</taxon>
        <taxon>Thripidae</taxon>
        <taxon>Frankliniella</taxon>
    </lineage>
</organism>
<keyword evidence="1" id="KW-0479">Metal-binding</keyword>
<dbReference type="Proteomes" id="UP001219518">
    <property type="component" value="Unassembled WGS sequence"/>
</dbReference>
<dbReference type="AlphaFoldDB" id="A0AAE1HX12"/>
<keyword evidence="1" id="KW-0863">Zinc-finger</keyword>
<dbReference type="InterPro" id="IPR011604">
    <property type="entry name" value="PDDEXK-like_dom_sf"/>
</dbReference>
<dbReference type="PROSITE" id="PS50966">
    <property type="entry name" value="ZF_SWIM"/>
    <property type="match status" value="1"/>
</dbReference>
<dbReference type="SUPFAM" id="SSF54001">
    <property type="entry name" value="Cysteine proteinases"/>
    <property type="match status" value="1"/>
</dbReference>
<feature type="region of interest" description="Disordered" evidence="2">
    <location>
        <begin position="641"/>
        <end position="679"/>
    </location>
</feature>
<dbReference type="SUPFAM" id="SSF52980">
    <property type="entry name" value="Restriction endonuclease-like"/>
    <property type="match status" value="1"/>
</dbReference>
<dbReference type="Gene3D" id="3.90.320.10">
    <property type="match status" value="1"/>
</dbReference>
<evidence type="ECO:0000259" key="3">
    <source>
        <dbReference type="PROSITE" id="PS50966"/>
    </source>
</evidence>
<dbReference type="Pfam" id="PF09588">
    <property type="entry name" value="YqaJ"/>
    <property type="match status" value="1"/>
</dbReference>
<feature type="domain" description="SWIM-type" evidence="3">
    <location>
        <begin position="523"/>
        <end position="560"/>
    </location>
</feature>
<protein>
    <submittedName>
        <fullName evidence="4">Ubiquitin carboxyl-terminal hydrolase 9</fullName>
    </submittedName>
</protein>
<gene>
    <name evidence="4" type="ORF">KUF71_000471</name>
</gene>
<evidence type="ECO:0000313" key="4">
    <source>
        <dbReference type="EMBL" id="KAK3928201.1"/>
    </source>
</evidence>
<dbReference type="PANTHER" id="PTHR47526:SF3">
    <property type="entry name" value="PHD-TYPE DOMAIN-CONTAINING PROTEIN"/>
    <property type="match status" value="1"/>
</dbReference>
<reference evidence="4" key="2">
    <citation type="journal article" date="2023" name="BMC Genomics">
        <title>Pest status, molecular evolution, and epigenetic factors derived from the genome assembly of Frankliniella fusca, a thysanopteran phytovirus vector.</title>
        <authorList>
            <person name="Catto M.A."/>
            <person name="Labadie P.E."/>
            <person name="Jacobson A.L."/>
            <person name="Kennedy G.G."/>
            <person name="Srinivasan R."/>
            <person name="Hunt B.G."/>
        </authorList>
    </citation>
    <scope>NUCLEOTIDE SEQUENCE</scope>
    <source>
        <strain evidence="4">PL_HMW_Pooled</strain>
    </source>
</reference>
<feature type="compositionally biased region" description="Acidic residues" evidence="2">
    <location>
        <begin position="668"/>
        <end position="679"/>
    </location>
</feature>
<dbReference type="Gene3D" id="3.90.70.10">
    <property type="entry name" value="Cysteine proteinases"/>
    <property type="match status" value="1"/>
</dbReference>
<feature type="compositionally biased region" description="Basic residues" evidence="2">
    <location>
        <begin position="644"/>
        <end position="654"/>
    </location>
</feature>
<dbReference type="InterPro" id="IPR007527">
    <property type="entry name" value="Znf_SWIM"/>
</dbReference>
<dbReference type="EMBL" id="JAHWGI010001324">
    <property type="protein sequence ID" value="KAK3928201.1"/>
    <property type="molecule type" value="Genomic_DNA"/>
</dbReference>
<accession>A0AAE1HX12</accession>
<dbReference type="GO" id="GO:0006281">
    <property type="term" value="P:DNA repair"/>
    <property type="evidence" value="ECO:0007669"/>
    <property type="project" value="UniProtKB-ARBA"/>
</dbReference>
<evidence type="ECO:0000313" key="5">
    <source>
        <dbReference type="Proteomes" id="UP001219518"/>
    </source>
</evidence>
<evidence type="ECO:0000256" key="1">
    <source>
        <dbReference type="PROSITE-ProRule" id="PRU00325"/>
    </source>
</evidence>
<evidence type="ECO:0000256" key="2">
    <source>
        <dbReference type="SAM" id="MobiDB-lite"/>
    </source>
</evidence>
<dbReference type="PANTHER" id="PTHR47526">
    <property type="entry name" value="ATP-DEPENDENT DNA HELICASE"/>
    <property type="match status" value="1"/>
</dbReference>
<dbReference type="InterPro" id="IPR019080">
    <property type="entry name" value="YqaJ_viral_recombinase"/>
</dbReference>
<dbReference type="GO" id="GO:0016787">
    <property type="term" value="F:hydrolase activity"/>
    <property type="evidence" value="ECO:0007669"/>
    <property type="project" value="UniProtKB-KW"/>
</dbReference>
<dbReference type="CDD" id="cd22343">
    <property type="entry name" value="PDDEXK_lambda_exonuclease-like"/>
    <property type="match status" value="1"/>
</dbReference>
<dbReference type="GO" id="GO:0008270">
    <property type="term" value="F:zinc ion binding"/>
    <property type="evidence" value="ECO:0007669"/>
    <property type="project" value="UniProtKB-KW"/>
</dbReference>
<keyword evidence="5" id="KW-1185">Reference proteome</keyword>
<keyword evidence="4" id="KW-0378">Hydrolase</keyword>
<dbReference type="InterPro" id="IPR011335">
    <property type="entry name" value="Restrct_endonuc-II-like"/>
</dbReference>
<dbReference type="InterPro" id="IPR038765">
    <property type="entry name" value="Papain-like_cys_pep_sf"/>
</dbReference>
<comment type="caution">
    <text evidence="4">The sequence shown here is derived from an EMBL/GenBank/DDBJ whole genome shotgun (WGS) entry which is preliminary data.</text>
</comment>
<sequence>MDSEDEDDARNDVMAKHLRKKGTQNPCNPPRGGLVNRSTNGYACAVFEADDHFGDAHLFFCDVILTLYLEEESDGLCDIRDIFCGVIKVIDKCAGCHTSSEENHLNLAYPIHLERNSSIQQGINEYDSPQIITCDKCQGSLEISQMITCAPNILSLKVQDIVGAPNIDLTVKFGGCSYELTGLIVKQCSHFQTISKCGSYWFQYKDASVQSIKVGQLLLNHDIKANLHLAVYCKVFDLNNNNHDNTATDIILQESVDEAFLAAGNECDTAKIASTESKELIEDFTFLFHEDVVEESVDPQNVKSVVWSPKTPKDLTAQLAVAEVFTTLDNFDPLLTETDVEGAVLPYPVDDSFSLKQLTRWLKCRGASTAKMSKAEMIKRINSRMENKTYNVIDPSIDKFKWYNQKKKELEENQGSKPPFLPLVGWGAFPSVDIPNLFNWGHAHVYLVETAPNWTTAFNFSDDEDECFSQDVAHTVGQTNIPNKGKRFLLSDHLIEVMDCRKGDFYFVKGRIQASMANKIYFTTVTIRIVSGSVRDSTCYCKQRSLGRCSHVAALLMYVTRHIEERGYEALSCTDRACSWGHGSKNKDPGLITKTYKKTTNPMRSCFSPLPTAEQHKTDKELEIMKDNFLKSVQRLYITEPQQKAKKKTKRKTSGKNPAKAVEKTNTEEETDAEECADNNPDDDFEYIFDLHLEFNYESYNESVDNVKRVIQLCKIFAKERFDISTTGPIELADTSGQSKSPMWHSRRCFYFPSSISKRIFHMTPTGYKNFLREHLWQMKKFRGNAATTYGTKNEPKARQDYLKKLKNTDPSVEINTTGMWTNSSCPEFSCSPDGIITRNSGTELLEVKCPYLLRAGNPNEFDKTLSNKQKKSFCLQHVNGKVTLKRTHQYFYQIQMAMGITETRKCHFVVWSPKAMFHEEVKFDPSLFFAMKKKMGPLFWKLLVPEYFFMRTPRRLDPYMLHYSVF</sequence>
<name>A0AAE1HX12_9NEOP</name>
<proteinExistence type="predicted"/>